<comment type="subcellular location">
    <subcellularLocation>
        <location evidence="13">Cytoplasm</location>
    </subcellularLocation>
</comment>
<feature type="domain" description="Dihydrodipicolinate reductase C-terminal" evidence="15">
    <location>
        <begin position="134"/>
        <end position="269"/>
    </location>
</feature>
<keyword evidence="18" id="KW-1185">Reference proteome</keyword>
<dbReference type="InterPro" id="IPR000846">
    <property type="entry name" value="DapB_N"/>
</dbReference>
<proteinExistence type="inferred from homology"/>
<dbReference type="PROSITE" id="PS01298">
    <property type="entry name" value="DAPB"/>
    <property type="match status" value="1"/>
</dbReference>
<dbReference type="Gene3D" id="3.40.50.720">
    <property type="entry name" value="NAD(P)-binding Rossmann-like Domain"/>
    <property type="match status" value="1"/>
</dbReference>
<evidence type="ECO:0000256" key="4">
    <source>
        <dbReference type="ARBA" id="ARBA00022857"/>
    </source>
</evidence>
<evidence type="ECO:0000256" key="6">
    <source>
        <dbReference type="ARBA" id="ARBA00023002"/>
    </source>
</evidence>
<dbReference type="PIRSF" id="PIRSF000161">
    <property type="entry name" value="DHPR"/>
    <property type="match status" value="1"/>
</dbReference>
<comment type="catalytic activity">
    <reaction evidence="12 13">
        <text>(S)-2,3,4,5-tetrahydrodipicolinate + NAD(+) + H2O = (2S,4S)-4-hydroxy-2,3,4,5-tetrahydrodipicolinate + NADH + H(+)</text>
        <dbReference type="Rhea" id="RHEA:35323"/>
        <dbReference type="ChEBI" id="CHEBI:15377"/>
        <dbReference type="ChEBI" id="CHEBI:15378"/>
        <dbReference type="ChEBI" id="CHEBI:16845"/>
        <dbReference type="ChEBI" id="CHEBI:57540"/>
        <dbReference type="ChEBI" id="CHEBI:57945"/>
        <dbReference type="ChEBI" id="CHEBI:67139"/>
        <dbReference type="EC" id="1.17.1.8"/>
    </reaction>
</comment>
<dbReference type="RefSeq" id="WP_048082636.1">
    <property type="nucleotide sequence ID" value="NZ_JAPVER010000020.1"/>
</dbReference>
<dbReference type="Pfam" id="PF01113">
    <property type="entry name" value="DapB_N"/>
    <property type="match status" value="1"/>
</dbReference>
<evidence type="ECO:0000313" key="16">
    <source>
        <dbReference type="EMBL" id="MCZ3367409.1"/>
    </source>
</evidence>
<evidence type="ECO:0000256" key="13">
    <source>
        <dbReference type="HAMAP-Rule" id="MF_00102"/>
    </source>
</evidence>
<dbReference type="CDD" id="cd02274">
    <property type="entry name" value="DHDPR_N"/>
    <property type="match status" value="1"/>
</dbReference>
<evidence type="ECO:0000256" key="11">
    <source>
        <dbReference type="ARBA" id="ARBA00049080"/>
    </source>
</evidence>
<dbReference type="Proteomes" id="UP001074446">
    <property type="component" value="Unassembled WGS sequence"/>
</dbReference>
<organism evidence="16 18">
    <name type="scientific">Methanobacterium veterum</name>
    <dbReference type="NCBI Taxonomy" id="408577"/>
    <lineage>
        <taxon>Archaea</taxon>
        <taxon>Methanobacteriati</taxon>
        <taxon>Methanobacteriota</taxon>
        <taxon>Methanomada group</taxon>
        <taxon>Methanobacteria</taxon>
        <taxon>Methanobacteriales</taxon>
        <taxon>Methanobacteriaceae</taxon>
        <taxon>Methanobacterium</taxon>
    </lineage>
</organism>
<sequence>MIKVALTGAGGRISSKIVKAVLEQEDMELAAAIGSLDTSLEGKDIGEIIGAGNIGVPVNGAQKLAEVLNEKKPDVLIDFTRADASVGTIKTSAECGVNVIVGTTGFSDEQMASIKKSIRENKVNAVISPNMAVGVNVFFKIIEDLAKILEDFDIEIMEAHHKHKVDAPSGTAVKAYEIIADALGGNKDEACVHGRHGMVGKRREGEIGMHAVRGGDIIGDHTVLFAGEGERIEVVHRAQSRQAFVSGVIKAVRYVVMTSKEISDMGDVLGIK</sequence>
<dbReference type="InterPro" id="IPR023940">
    <property type="entry name" value="DHDPR_bac"/>
</dbReference>
<comment type="similarity">
    <text evidence="1 13">Belongs to the DapB family.</text>
</comment>
<evidence type="ECO:0000256" key="10">
    <source>
        <dbReference type="ARBA" id="ARBA00038983"/>
    </source>
</evidence>
<dbReference type="SUPFAM" id="SSF51735">
    <property type="entry name" value="NAD(P)-binding Rossmann-fold domains"/>
    <property type="match status" value="1"/>
</dbReference>
<feature type="binding site" evidence="13">
    <location>
        <position position="161"/>
    </location>
    <ligand>
        <name>(S)-2,3,4,5-tetrahydrodipicolinate</name>
        <dbReference type="ChEBI" id="CHEBI:16845"/>
    </ligand>
</feature>
<comment type="catalytic activity">
    <reaction evidence="11 13">
        <text>(S)-2,3,4,5-tetrahydrodipicolinate + NADP(+) + H2O = (2S,4S)-4-hydroxy-2,3,4,5-tetrahydrodipicolinate + NADPH + H(+)</text>
        <dbReference type="Rhea" id="RHEA:35331"/>
        <dbReference type="ChEBI" id="CHEBI:15377"/>
        <dbReference type="ChEBI" id="CHEBI:15378"/>
        <dbReference type="ChEBI" id="CHEBI:16845"/>
        <dbReference type="ChEBI" id="CHEBI:57783"/>
        <dbReference type="ChEBI" id="CHEBI:58349"/>
        <dbReference type="ChEBI" id="CHEBI:67139"/>
        <dbReference type="EC" id="1.17.1.8"/>
    </reaction>
</comment>
<dbReference type="EC" id="1.17.1.8" evidence="10 13"/>
<evidence type="ECO:0000256" key="5">
    <source>
        <dbReference type="ARBA" id="ARBA00022915"/>
    </source>
</evidence>
<comment type="pathway">
    <text evidence="9 13">Amino-acid biosynthesis; L-lysine biosynthesis via DAP pathway; (S)-tetrahydrodipicolinate from L-aspartate: step 4/4.</text>
</comment>
<comment type="caution">
    <text evidence="13">Was originally thought to be a dihydrodipicolinate reductase (DHDPR), catalyzing the conversion of dihydrodipicolinate to tetrahydrodipicolinate. However, it was shown in E.coli that the substrate of the enzymatic reaction is not dihydrodipicolinate (DHDP) but in fact (2S,4S)-4-hydroxy-2,3,4,5-tetrahydrodipicolinic acid (HTPA), the product released by the DapA-catalyzed reaction.</text>
</comment>
<dbReference type="NCBIfam" id="TIGR00036">
    <property type="entry name" value="dapB"/>
    <property type="match status" value="1"/>
</dbReference>
<comment type="caution">
    <text evidence="13">Lacks conserved residue(s) required for the propagation of feature annotation.</text>
</comment>
<feature type="binding site" evidence="13">
    <location>
        <begin position="8"/>
        <end position="13"/>
    </location>
    <ligand>
        <name>NAD(+)</name>
        <dbReference type="ChEBI" id="CHEBI:57540"/>
    </ligand>
</feature>
<dbReference type="Pfam" id="PF05173">
    <property type="entry name" value="DapB_C"/>
    <property type="match status" value="1"/>
</dbReference>
<keyword evidence="6 13" id="KW-0560">Oxidoreductase</keyword>
<dbReference type="PANTHER" id="PTHR20836:SF0">
    <property type="entry name" value="4-HYDROXY-TETRAHYDRODIPICOLINATE REDUCTASE 1, CHLOROPLASTIC-RELATED"/>
    <property type="match status" value="1"/>
</dbReference>
<dbReference type="Gene3D" id="3.30.360.10">
    <property type="entry name" value="Dihydrodipicolinate Reductase, domain 2"/>
    <property type="match status" value="1"/>
</dbReference>
<accession>A0A9E5DM52</accession>
<dbReference type="GO" id="GO:0008839">
    <property type="term" value="F:4-hydroxy-tetrahydrodipicolinate reductase"/>
    <property type="evidence" value="ECO:0007669"/>
    <property type="project" value="UniProtKB-UniRule"/>
</dbReference>
<dbReference type="FunFam" id="3.30.360.10:FF:000004">
    <property type="entry name" value="4-hydroxy-tetrahydrodipicolinate reductase"/>
    <property type="match status" value="1"/>
</dbReference>
<feature type="binding site" evidence="13">
    <location>
        <begin position="170"/>
        <end position="171"/>
    </location>
    <ligand>
        <name>(S)-2,3,4,5-tetrahydrodipicolinate</name>
        <dbReference type="ChEBI" id="CHEBI:16845"/>
    </ligand>
</feature>
<gene>
    <name evidence="13 16" type="primary">dapB</name>
    <name evidence="17" type="ORF">O3H35_12420</name>
    <name evidence="16" type="ORF">O3H54_16070</name>
</gene>
<dbReference type="GO" id="GO:0016726">
    <property type="term" value="F:oxidoreductase activity, acting on CH or CH2 groups, NAD or NADP as acceptor"/>
    <property type="evidence" value="ECO:0007669"/>
    <property type="project" value="UniProtKB-UniRule"/>
</dbReference>
<dbReference type="InterPro" id="IPR022663">
    <property type="entry name" value="DapB_C"/>
</dbReference>
<dbReference type="EMBL" id="JAPVER010000020">
    <property type="protein sequence ID" value="MCZ3367409.1"/>
    <property type="molecule type" value="Genomic_DNA"/>
</dbReference>
<evidence type="ECO:0000313" key="17">
    <source>
        <dbReference type="EMBL" id="MCZ3373443.1"/>
    </source>
</evidence>
<dbReference type="SUPFAM" id="SSF55347">
    <property type="entry name" value="Glyceraldehyde-3-phosphate dehydrogenase-like, C-terminal domain"/>
    <property type="match status" value="1"/>
</dbReference>
<name>A0A9E5DM52_9EURY</name>
<reference evidence="16" key="1">
    <citation type="submission" date="2022-12" db="EMBL/GenBank/DDBJ databases">
        <title>Reclassification of two methanogenic archaea species isolated from the Kolyma lowland permafrost.</title>
        <authorList>
            <person name="Trubitsyn V.E."/>
            <person name="Rivkina E.M."/>
            <person name="Shcherbakova V.A."/>
        </authorList>
    </citation>
    <scope>NUCLEOTIDE SEQUENCE</scope>
    <source>
        <strain evidence="16">M2</strain>
        <strain evidence="17">MK4</strain>
    </source>
</reference>
<evidence type="ECO:0000256" key="9">
    <source>
        <dbReference type="ARBA" id="ARBA00037922"/>
    </source>
</evidence>
<dbReference type="GO" id="GO:0050661">
    <property type="term" value="F:NADP binding"/>
    <property type="evidence" value="ECO:0007669"/>
    <property type="project" value="UniProtKB-UniRule"/>
</dbReference>
<evidence type="ECO:0000259" key="14">
    <source>
        <dbReference type="Pfam" id="PF01113"/>
    </source>
</evidence>
<keyword evidence="3 13" id="KW-0028">Amino-acid biosynthesis</keyword>
<evidence type="ECO:0000256" key="1">
    <source>
        <dbReference type="ARBA" id="ARBA00006642"/>
    </source>
</evidence>
<dbReference type="AlphaFoldDB" id="A0A9E5DM52"/>
<dbReference type="InterPro" id="IPR022664">
    <property type="entry name" value="DapB_N_CS"/>
</dbReference>
<keyword evidence="4 13" id="KW-0521">NADP</keyword>
<comment type="function">
    <text evidence="13">Catalyzes the conversion of 4-hydroxy-tetrahydrodipicolinate (HTPA) to tetrahydrodipicolinate.</text>
</comment>
<feature type="binding site" evidence="13">
    <location>
        <begin position="102"/>
        <end position="104"/>
    </location>
    <ligand>
        <name>NAD(+)</name>
        <dbReference type="ChEBI" id="CHEBI:57540"/>
    </ligand>
</feature>
<dbReference type="GO" id="GO:0051287">
    <property type="term" value="F:NAD binding"/>
    <property type="evidence" value="ECO:0007669"/>
    <property type="project" value="UniProtKB-UniRule"/>
</dbReference>
<comment type="subunit">
    <text evidence="13">Homotetramer.</text>
</comment>
<dbReference type="HAMAP" id="MF_00102">
    <property type="entry name" value="DapB"/>
    <property type="match status" value="1"/>
</dbReference>
<feature type="active site" description="Proton donor/acceptor" evidence="13">
    <location>
        <position position="160"/>
    </location>
</feature>
<feature type="active site" description="Proton donor" evidence="13">
    <location>
        <position position="164"/>
    </location>
</feature>
<dbReference type="Proteomes" id="UP001068021">
    <property type="component" value="Unassembled WGS sequence"/>
</dbReference>
<dbReference type="GO" id="GO:0005737">
    <property type="term" value="C:cytoplasm"/>
    <property type="evidence" value="ECO:0007669"/>
    <property type="project" value="UniProtKB-SubCell"/>
</dbReference>
<keyword evidence="8 13" id="KW-0457">Lysine biosynthesis</keyword>
<comment type="caution">
    <text evidence="16">The sequence shown here is derived from an EMBL/GenBank/DDBJ whole genome shotgun (WGS) entry which is preliminary data.</text>
</comment>
<protein>
    <recommendedName>
        <fullName evidence="10 13">4-hydroxy-tetrahydrodipicolinate reductase</fullName>
        <shortName evidence="13">HTPA reductase</shortName>
        <ecNumber evidence="10 13">1.17.1.8</ecNumber>
    </recommendedName>
</protein>
<keyword evidence="5 13" id="KW-0220">Diaminopimelate biosynthesis</keyword>
<feature type="domain" description="Dihydrodipicolinate reductase N-terminal" evidence="14">
    <location>
        <begin position="2"/>
        <end position="131"/>
    </location>
</feature>
<evidence type="ECO:0000256" key="2">
    <source>
        <dbReference type="ARBA" id="ARBA00022490"/>
    </source>
</evidence>
<feature type="binding site" evidence="13">
    <location>
        <begin position="128"/>
        <end position="131"/>
    </location>
    <ligand>
        <name>NAD(+)</name>
        <dbReference type="ChEBI" id="CHEBI:57540"/>
    </ligand>
</feature>
<dbReference type="GO" id="GO:0009089">
    <property type="term" value="P:lysine biosynthetic process via diaminopimelate"/>
    <property type="evidence" value="ECO:0007669"/>
    <property type="project" value="UniProtKB-UniRule"/>
</dbReference>
<dbReference type="GO" id="GO:0019877">
    <property type="term" value="P:diaminopimelate biosynthetic process"/>
    <property type="evidence" value="ECO:0007669"/>
    <property type="project" value="UniProtKB-UniRule"/>
</dbReference>
<dbReference type="InterPro" id="IPR036291">
    <property type="entry name" value="NAD(P)-bd_dom_sf"/>
</dbReference>
<feature type="binding site" evidence="13">
    <location>
        <position position="37"/>
    </location>
    <ligand>
        <name>NAD(+)</name>
        <dbReference type="ChEBI" id="CHEBI:57540"/>
    </ligand>
</feature>
<evidence type="ECO:0000313" key="18">
    <source>
        <dbReference type="Proteomes" id="UP001068021"/>
    </source>
</evidence>
<keyword evidence="2 13" id="KW-0963">Cytoplasm</keyword>
<evidence type="ECO:0000256" key="12">
    <source>
        <dbReference type="ARBA" id="ARBA00049396"/>
    </source>
</evidence>
<evidence type="ECO:0000256" key="8">
    <source>
        <dbReference type="ARBA" id="ARBA00023154"/>
    </source>
</evidence>
<evidence type="ECO:0000256" key="3">
    <source>
        <dbReference type="ARBA" id="ARBA00022605"/>
    </source>
</evidence>
<evidence type="ECO:0000259" key="15">
    <source>
        <dbReference type="Pfam" id="PF05173"/>
    </source>
</evidence>
<dbReference type="EMBL" id="JAPVES010000030">
    <property type="protein sequence ID" value="MCZ3373443.1"/>
    <property type="molecule type" value="Genomic_DNA"/>
</dbReference>
<dbReference type="PANTHER" id="PTHR20836">
    <property type="entry name" value="DIHYDRODIPICOLINATE REDUCTASE"/>
    <property type="match status" value="1"/>
</dbReference>
<keyword evidence="7 13" id="KW-0520">NAD</keyword>
<evidence type="ECO:0000256" key="7">
    <source>
        <dbReference type="ARBA" id="ARBA00023027"/>
    </source>
</evidence>